<dbReference type="InterPro" id="IPR009057">
    <property type="entry name" value="Homeodomain-like_sf"/>
</dbReference>
<evidence type="ECO:0000256" key="1">
    <source>
        <dbReference type="ARBA" id="ARBA00023125"/>
    </source>
</evidence>
<evidence type="ECO:0000256" key="2">
    <source>
        <dbReference type="PROSITE-ProRule" id="PRU00335"/>
    </source>
</evidence>
<comment type="caution">
    <text evidence="4">The sequence shown here is derived from an EMBL/GenBank/DDBJ whole genome shotgun (WGS) entry which is preliminary data.</text>
</comment>
<dbReference type="Pfam" id="PF00440">
    <property type="entry name" value="TetR_N"/>
    <property type="match status" value="1"/>
</dbReference>
<organism evidence="4 5">
    <name type="scientific">Myceligenerans pegani</name>
    <dbReference type="NCBI Taxonomy" id="2776917"/>
    <lineage>
        <taxon>Bacteria</taxon>
        <taxon>Bacillati</taxon>
        <taxon>Actinomycetota</taxon>
        <taxon>Actinomycetes</taxon>
        <taxon>Micrococcales</taxon>
        <taxon>Promicromonosporaceae</taxon>
        <taxon>Myceligenerans</taxon>
    </lineage>
</organism>
<reference evidence="4 5" key="1">
    <citation type="submission" date="2020-10" db="EMBL/GenBank/DDBJ databases">
        <title>Myceligenerans pegani sp. nov., an endophytic actinomycete isolated from Peganum harmala L. in Xinjiang, China.</title>
        <authorList>
            <person name="Xin L."/>
        </authorList>
    </citation>
    <scope>NUCLEOTIDE SEQUENCE [LARGE SCALE GENOMIC DNA]</scope>
    <source>
        <strain evidence="4 5">TRM65318</strain>
    </source>
</reference>
<gene>
    <name evidence="4" type="ORF">IHE71_18490</name>
</gene>
<dbReference type="PROSITE" id="PS50977">
    <property type="entry name" value="HTH_TETR_2"/>
    <property type="match status" value="1"/>
</dbReference>
<dbReference type="RefSeq" id="WP_192864237.1">
    <property type="nucleotide sequence ID" value="NZ_JADAQT010000105.1"/>
</dbReference>
<dbReference type="SUPFAM" id="SSF48498">
    <property type="entry name" value="Tetracyclin repressor-like, C-terminal domain"/>
    <property type="match status" value="1"/>
</dbReference>
<accession>A0ABR9N200</accession>
<feature type="domain" description="HTH tetR-type" evidence="3">
    <location>
        <begin position="14"/>
        <end position="74"/>
    </location>
</feature>
<keyword evidence="1 2" id="KW-0238">DNA-binding</keyword>
<evidence type="ECO:0000313" key="4">
    <source>
        <dbReference type="EMBL" id="MBE1877680.1"/>
    </source>
</evidence>
<name>A0ABR9N200_9MICO</name>
<dbReference type="InterPro" id="IPR036271">
    <property type="entry name" value="Tet_transcr_reg_TetR-rel_C_sf"/>
</dbReference>
<evidence type="ECO:0000313" key="5">
    <source>
        <dbReference type="Proteomes" id="UP000625527"/>
    </source>
</evidence>
<dbReference type="PANTHER" id="PTHR30055:SF200">
    <property type="entry name" value="HTH-TYPE TRANSCRIPTIONAL REPRESSOR BDCR"/>
    <property type="match status" value="1"/>
</dbReference>
<dbReference type="Proteomes" id="UP000625527">
    <property type="component" value="Unassembled WGS sequence"/>
</dbReference>
<dbReference type="SUPFAM" id="SSF46689">
    <property type="entry name" value="Homeodomain-like"/>
    <property type="match status" value="1"/>
</dbReference>
<protein>
    <submittedName>
        <fullName evidence="4">TetR/AcrR family transcriptional regulator</fullName>
    </submittedName>
</protein>
<dbReference type="PRINTS" id="PR00455">
    <property type="entry name" value="HTHTETR"/>
</dbReference>
<dbReference type="InterPro" id="IPR001647">
    <property type="entry name" value="HTH_TetR"/>
</dbReference>
<sequence>MTTHPPAVTAVRPSAARDRLLRTASELFYAEGVRGVGVEKVVAEASVTRATFYRHFAGKEALVVAYIEATDAALRERAGEPPRTREDAGAWLTTVTDLVAETLCAPGFRGCAFINAAAEYPDPSSPVRRAVRAHRDWLLGVVTDALRGAGHPRPDRAGRRWMALRDGAMVGGYLGDPTEARDTLRAGVRDLLSEAV</sequence>
<dbReference type="InterPro" id="IPR050109">
    <property type="entry name" value="HTH-type_TetR-like_transc_reg"/>
</dbReference>
<dbReference type="EMBL" id="JADAQT010000105">
    <property type="protein sequence ID" value="MBE1877680.1"/>
    <property type="molecule type" value="Genomic_DNA"/>
</dbReference>
<evidence type="ECO:0000259" key="3">
    <source>
        <dbReference type="PROSITE" id="PS50977"/>
    </source>
</evidence>
<dbReference type="PANTHER" id="PTHR30055">
    <property type="entry name" value="HTH-TYPE TRANSCRIPTIONAL REGULATOR RUTR"/>
    <property type="match status" value="1"/>
</dbReference>
<proteinExistence type="predicted"/>
<feature type="DNA-binding region" description="H-T-H motif" evidence="2">
    <location>
        <begin position="37"/>
        <end position="56"/>
    </location>
</feature>
<dbReference type="Gene3D" id="1.10.357.10">
    <property type="entry name" value="Tetracycline Repressor, domain 2"/>
    <property type="match status" value="1"/>
</dbReference>
<keyword evidence="5" id="KW-1185">Reference proteome</keyword>